<name>A0A4V5MXA5_9ACTN</name>
<proteinExistence type="predicted"/>
<dbReference type="InterPro" id="IPR023393">
    <property type="entry name" value="START-like_dom_sf"/>
</dbReference>
<dbReference type="OrthoDB" id="4618973at2"/>
<dbReference type="RefSeq" id="WP_136730013.1">
    <property type="nucleotide sequence ID" value="NZ_SUMC01000110.1"/>
</dbReference>
<dbReference type="Gene3D" id="3.30.530.20">
    <property type="match status" value="1"/>
</dbReference>
<evidence type="ECO:0000313" key="1">
    <source>
        <dbReference type="EMBL" id="TJZ99338.1"/>
    </source>
</evidence>
<dbReference type="CDD" id="cd07812">
    <property type="entry name" value="SRPBCC"/>
    <property type="match status" value="1"/>
</dbReference>
<gene>
    <name evidence="1" type="ORF">FCI23_46115</name>
</gene>
<keyword evidence="2" id="KW-1185">Reference proteome</keyword>
<protein>
    <submittedName>
        <fullName evidence="1">SRPBCC family protein</fullName>
    </submittedName>
</protein>
<evidence type="ECO:0000313" key="2">
    <source>
        <dbReference type="Proteomes" id="UP000305778"/>
    </source>
</evidence>
<dbReference type="Pfam" id="PF10604">
    <property type="entry name" value="Polyketide_cyc2"/>
    <property type="match status" value="1"/>
</dbReference>
<reference evidence="1 2" key="1">
    <citation type="submission" date="2019-04" db="EMBL/GenBank/DDBJ databases">
        <title>Streptomyces oryziradicis sp. nov., a novel actinomycete isolated from rhizosphere soil of rice (Oryza sativa L.).</title>
        <authorList>
            <person name="Li C."/>
        </authorList>
    </citation>
    <scope>NUCLEOTIDE SEQUENCE [LARGE SCALE GENOMIC DNA]</scope>
    <source>
        <strain evidence="1 2">NEAU-C40</strain>
    </source>
</reference>
<dbReference type="EMBL" id="SUMC01000110">
    <property type="protein sequence ID" value="TJZ99338.1"/>
    <property type="molecule type" value="Genomic_DNA"/>
</dbReference>
<dbReference type="Proteomes" id="UP000305778">
    <property type="component" value="Unassembled WGS sequence"/>
</dbReference>
<dbReference type="InterPro" id="IPR019587">
    <property type="entry name" value="Polyketide_cyclase/dehydratase"/>
</dbReference>
<dbReference type="AlphaFoldDB" id="A0A4V5MXA5"/>
<accession>A0A4V5MXA5</accession>
<comment type="caution">
    <text evidence="1">The sequence shown here is derived from an EMBL/GenBank/DDBJ whole genome shotgun (WGS) entry which is preliminary data.</text>
</comment>
<dbReference type="SUPFAM" id="SSF55961">
    <property type="entry name" value="Bet v1-like"/>
    <property type="match status" value="1"/>
</dbReference>
<sequence length="167" mass="17996">MDVVTGTQVAIALTVEIPRERMWELVTAVDQIGEWSPEAMRGTWDDGALGPFAGARFTARNRHADGPVSTVTCVVIEAERPRTFAWTVLDDSGLVGSRWRYELREGGKPGSTQVCHSFTHGPGITGARVGAEADPQALNRRLVTLCRNMTTTIGAMVTADNANGATR</sequence>
<organism evidence="1 2">
    <name type="scientific">Actinacidiphila oryziradicis</name>
    <dbReference type="NCBI Taxonomy" id="2571141"/>
    <lineage>
        <taxon>Bacteria</taxon>
        <taxon>Bacillati</taxon>
        <taxon>Actinomycetota</taxon>
        <taxon>Actinomycetes</taxon>
        <taxon>Kitasatosporales</taxon>
        <taxon>Streptomycetaceae</taxon>
        <taxon>Actinacidiphila</taxon>
    </lineage>
</organism>